<proteinExistence type="predicted"/>
<gene>
    <name evidence="4" type="ORF">H8712_02960</name>
</gene>
<keyword evidence="2" id="KW-0472">Membrane</keyword>
<dbReference type="Pfam" id="PF08239">
    <property type="entry name" value="SH3_3"/>
    <property type="match status" value="1"/>
</dbReference>
<name>A0ABR7P894_9FIRM</name>
<keyword evidence="2" id="KW-1133">Transmembrane helix</keyword>
<feature type="region of interest" description="Disordered" evidence="1">
    <location>
        <begin position="46"/>
        <end position="80"/>
    </location>
</feature>
<dbReference type="RefSeq" id="WP_117455403.1">
    <property type="nucleotide sequence ID" value="NZ_JACRTP010000001.1"/>
</dbReference>
<comment type="caution">
    <text evidence="4">The sequence shown here is derived from an EMBL/GenBank/DDBJ whole genome shotgun (WGS) entry which is preliminary data.</text>
</comment>
<dbReference type="PROSITE" id="PS51781">
    <property type="entry name" value="SH3B"/>
    <property type="match status" value="1"/>
</dbReference>
<evidence type="ECO:0000313" key="5">
    <source>
        <dbReference type="Proteomes" id="UP000661649"/>
    </source>
</evidence>
<reference evidence="4 5" key="1">
    <citation type="submission" date="2020-08" db="EMBL/GenBank/DDBJ databases">
        <title>Genome public.</title>
        <authorList>
            <person name="Liu C."/>
            <person name="Sun Q."/>
        </authorList>
    </citation>
    <scope>NUCLEOTIDE SEQUENCE [LARGE SCALE GENOMIC DNA]</scope>
    <source>
        <strain evidence="4 5">3_YM_SP_D4_24.mj</strain>
    </source>
</reference>
<dbReference type="InterPro" id="IPR003646">
    <property type="entry name" value="SH3-like_bac-type"/>
</dbReference>
<evidence type="ECO:0000256" key="2">
    <source>
        <dbReference type="SAM" id="Phobius"/>
    </source>
</evidence>
<keyword evidence="2" id="KW-0812">Transmembrane</keyword>
<evidence type="ECO:0000256" key="1">
    <source>
        <dbReference type="SAM" id="MobiDB-lite"/>
    </source>
</evidence>
<dbReference type="Proteomes" id="UP000661649">
    <property type="component" value="Unassembled WGS sequence"/>
</dbReference>
<feature type="compositionally biased region" description="Basic and acidic residues" evidence="1">
    <location>
        <begin position="57"/>
        <end position="79"/>
    </location>
</feature>
<evidence type="ECO:0000259" key="3">
    <source>
        <dbReference type="PROSITE" id="PS51781"/>
    </source>
</evidence>
<accession>A0ABR7P894</accession>
<dbReference type="Gene3D" id="2.30.30.40">
    <property type="entry name" value="SH3 Domains"/>
    <property type="match status" value="1"/>
</dbReference>
<sequence length="304" mass="34073">MLDNFREWLSDNLRYILLGLAILVVLLVLFFGVRAVTGLVTSKEKGNTTEKTQVVDSKNDNTEAKDESKNNDKKEETSSLEKNAYPEVNSLINSFYEAWGRKDIEQMKQLTDNLDAADEAKVTNSTYIESYNDITVYTKPGLTDDSYVVYASYKLKFTDIKAEAPGLSQLYVMKNEDGSYIIHNDSSDEKINAYLQKVTQDEDVQKLVSQVEDDLNSAIESDEDLKAFEEQLGQDSNSSARAEEGATLTVQEDCNFRAEADTEAEILDVIPGGTEVTKVADGPEGWIEVEYNNEKGFVSQDLLR</sequence>
<keyword evidence="5" id="KW-1185">Reference proteome</keyword>
<dbReference type="EMBL" id="JACRTP010000001">
    <property type="protein sequence ID" value="MBC8627591.1"/>
    <property type="molecule type" value="Genomic_DNA"/>
</dbReference>
<organism evidence="4 5">
    <name type="scientific">Blautia stercoris</name>
    <dbReference type="NCBI Taxonomy" id="871664"/>
    <lineage>
        <taxon>Bacteria</taxon>
        <taxon>Bacillati</taxon>
        <taxon>Bacillota</taxon>
        <taxon>Clostridia</taxon>
        <taxon>Lachnospirales</taxon>
        <taxon>Lachnospiraceae</taxon>
        <taxon>Blautia</taxon>
    </lineage>
</organism>
<feature type="transmembrane region" description="Helical" evidence="2">
    <location>
        <begin position="15"/>
        <end position="36"/>
    </location>
</feature>
<feature type="domain" description="SH3b" evidence="3">
    <location>
        <begin position="243"/>
        <end position="304"/>
    </location>
</feature>
<protein>
    <submittedName>
        <fullName evidence="4">SH3 domain-containing protein</fullName>
    </submittedName>
</protein>
<evidence type="ECO:0000313" key="4">
    <source>
        <dbReference type="EMBL" id="MBC8627591.1"/>
    </source>
</evidence>